<keyword evidence="3" id="KW-0677">Repeat</keyword>
<dbReference type="GO" id="GO:0006351">
    <property type="term" value="P:DNA-templated transcription"/>
    <property type="evidence" value="ECO:0007669"/>
    <property type="project" value="InterPro"/>
</dbReference>
<feature type="region of interest" description="Disordered" evidence="7">
    <location>
        <begin position="161"/>
        <end position="191"/>
    </location>
</feature>
<evidence type="ECO:0000313" key="10">
    <source>
        <dbReference type="Proteomes" id="UP000184383"/>
    </source>
</evidence>
<name>A0A1L9R9U1_ASPWE</name>
<reference evidence="10" key="1">
    <citation type="journal article" date="2017" name="Genome Biol.">
        <title>Comparative genomics reveals high biological diversity and specific adaptations in the industrially and medically important fungal genus Aspergillus.</title>
        <authorList>
            <person name="de Vries R.P."/>
            <person name="Riley R."/>
            <person name="Wiebenga A."/>
            <person name="Aguilar-Osorio G."/>
            <person name="Amillis S."/>
            <person name="Uchima C.A."/>
            <person name="Anderluh G."/>
            <person name="Asadollahi M."/>
            <person name="Askin M."/>
            <person name="Barry K."/>
            <person name="Battaglia E."/>
            <person name="Bayram O."/>
            <person name="Benocci T."/>
            <person name="Braus-Stromeyer S.A."/>
            <person name="Caldana C."/>
            <person name="Canovas D."/>
            <person name="Cerqueira G.C."/>
            <person name="Chen F."/>
            <person name="Chen W."/>
            <person name="Choi C."/>
            <person name="Clum A."/>
            <person name="Dos Santos R.A."/>
            <person name="Damasio A.R."/>
            <person name="Diallinas G."/>
            <person name="Emri T."/>
            <person name="Fekete E."/>
            <person name="Flipphi M."/>
            <person name="Freyberg S."/>
            <person name="Gallo A."/>
            <person name="Gournas C."/>
            <person name="Habgood R."/>
            <person name="Hainaut M."/>
            <person name="Harispe M.L."/>
            <person name="Henrissat B."/>
            <person name="Hilden K.S."/>
            <person name="Hope R."/>
            <person name="Hossain A."/>
            <person name="Karabika E."/>
            <person name="Karaffa L."/>
            <person name="Karanyi Z."/>
            <person name="Krasevec N."/>
            <person name="Kuo A."/>
            <person name="Kusch H."/>
            <person name="LaButti K."/>
            <person name="Lagendijk E.L."/>
            <person name="Lapidus A."/>
            <person name="Levasseur A."/>
            <person name="Lindquist E."/>
            <person name="Lipzen A."/>
            <person name="Logrieco A.F."/>
            <person name="MacCabe A."/>
            <person name="Maekelae M.R."/>
            <person name="Malavazi I."/>
            <person name="Melin P."/>
            <person name="Meyer V."/>
            <person name="Mielnichuk N."/>
            <person name="Miskei M."/>
            <person name="Molnar A.P."/>
            <person name="Mule G."/>
            <person name="Ngan C.Y."/>
            <person name="Orejas M."/>
            <person name="Orosz E."/>
            <person name="Ouedraogo J.P."/>
            <person name="Overkamp K.M."/>
            <person name="Park H.-S."/>
            <person name="Perrone G."/>
            <person name="Piumi F."/>
            <person name="Punt P.J."/>
            <person name="Ram A.F."/>
            <person name="Ramon A."/>
            <person name="Rauscher S."/>
            <person name="Record E."/>
            <person name="Riano-Pachon D.M."/>
            <person name="Robert V."/>
            <person name="Roehrig J."/>
            <person name="Ruller R."/>
            <person name="Salamov A."/>
            <person name="Salih N.S."/>
            <person name="Samson R.A."/>
            <person name="Sandor E."/>
            <person name="Sanguinetti M."/>
            <person name="Schuetze T."/>
            <person name="Sepcic K."/>
            <person name="Shelest E."/>
            <person name="Sherlock G."/>
            <person name="Sophianopoulou V."/>
            <person name="Squina F.M."/>
            <person name="Sun H."/>
            <person name="Susca A."/>
            <person name="Todd R.B."/>
            <person name="Tsang A."/>
            <person name="Unkles S.E."/>
            <person name="van de Wiele N."/>
            <person name="van Rossen-Uffink D."/>
            <person name="Oliveira J.V."/>
            <person name="Vesth T.C."/>
            <person name="Visser J."/>
            <person name="Yu J.-H."/>
            <person name="Zhou M."/>
            <person name="Andersen M.R."/>
            <person name="Archer D.B."/>
            <person name="Baker S.E."/>
            <person name="Benoit I."/>
            <person name="Brakhage A.A."/>
            <person name="Braus G.H."/>
            <person name="Fischer R."/>
            <person name="Frisvad J.C."/>
            <person name="Goldman G.H."/>
            <person name="Houbraken J."/>
            <person name="Oakley B."/>
            <person name="Pocsi I."/>
            <person name="Scazzocchio C."/>
            <person name="Seiboth B."/>
            <person name="vanKuyk P.A."/>
            <person name="Wortman J."/>
            <person name="Dyer P.S."/>
            <person name="Grigoriev I.V."/>
        </authorList>
    </citation>
    <scope>NUCLEOTIDE SEQUENCE [LARGE SCALE GENOMIC DNA]</scope>
    <source>
        <strain evidence="10">DTO 134E9</strain>
    </source>
</reference>
<evidence type="ECO:0000256" key="6">
    <source>
        <dbReference type="ARBA" id="ARBA00023242"/>
    </source>
</evidence>
<dbReference type="InterPro" id="IPR007219">
    <property type="entry name" value="XnlR_reg_dom"/>
</dbReference>
<dbReference type="GO" id="GO:0000785">
    <property type="term" value="C:chromatin"/>
    <property type="evidence" value="ECO:0007669"/>
    <property type="project" value="TreeGrafter"/>
</dbReference>
<organism evidence="9 10">
    <name type="scientific">Aspergillus wentii DTO 134E9</name>
    <dbReference type="NCBI Taxonomy" id="1073089"/>
    <lineage>
        <taxon>Eukaryota</taxon>
        <taxon>Fungi</taxon>
        <taxon>Dikarya</taxon>
        <taxon>Ascomycota</taxon>
        <taxon>Pezizomycotina</taxon>
        <taxon>Eurotiomycetes</taxon>
        <taxon>Eurotiomycetidae</taxon>
        <taxon>Eurotiales</taxon>
        <taxon>Aspergillaceae</taxon>
        <taxon>Aspergillus</taxon>
        <taxon>Aspergillus subgen. Cremei</taxon>
    </lineage>
</organism>
<evidence type="ECO:0000256" key="3">
    <source>
        <dbReference type="ARBA" id="ARBA00022737"/>
    </source>
</evidence>
<feature type="compositionally biased region" description="Basic and acidic residues" evidence="7">
    <location>
        <begin position="17"/>
        <end position="27"/>
    </location>
</feature>
<evidence type="ECO:0000256" key="7">
    <source>
        <dbReference type="SAM" id="MobiDB-lite"/>
    </source>
</evidence>
<keyword evidence="6" id="KW-0539">Nucleus</keyword>
<dbReference type="GO" id="GO:0008270">
    <property type="term" value="F:zinc ion binding"/>
    <property type="evidence" value="ECO:0007669"/>
    <property type="project" value="UniProtKB-KW"/>
</dbReference>
<keyword evidence="10" id="KW-1185">Reference proteome</keyword>
<dbReference type="VEuPathDB" id="FungiDB:ASPWEDRAFT_747605"/>
<dbReference type="EMBL" id="KV878216">
    <property type="protein sequence ID" value="OJJ31627.1"/>
    <property type="molecule type" value="Genomic_DNA"/>
</dbReference>
<dbReference type="Proteomes" id="UP000184383">
    <property type="component" value="Unassembled WGS sequence"/>
</dbReference>
<dbReference type="InterPro" id="IPR051059">
    <property type="entry name" value="VerF-like"/>
</dbReference>
<dbReference type="STRING" id="1073089.A0A1L9R9U1"/>
<dbReference type="GO" id="GO:0000978">
    <property type="term" value="F:RNA polymerase II cis-regulatory region sequence-specific DNA binding"/>
    <property type="evidence" value="ECO:0007669"/>
    <property type="project" value="InterPro"/>
</dbReference>
<dbReference type="AlphaFoldDB" id="A0A1L9R9U1"/>
<dbReference type="PANTHER" id="PTHR40626:SF10">
    <property type="entry name" value="C2H2-TYPE DOMAIN-CONTAINING PROTEIN"/>
    <property type="match status" value="1"/>
</dbReference>
<dbReference type="RefSeq" id="XP_040685304.1">
    <property type="nucleotide sequence ID" value="XM_040839514.1"/>
</dbReference>
<dbReference type="Pfam" id="PF04082">
    <property type="entry name" value="Fungal_trans"/>
    <property type="match status" value="1"/>
</dbReference>
<feature type="region of interest" description="Disordered" evidence="7">
    <location>
        <begin position="1"/>
        <end position="31"/>
    </location>
</feature>
<protein>
    <recommendedName>
        <fullName evidence="8">Xylanolytic transcriptional activator regulatory domain-containing protein</fullName>
    </recommendedName>
</protein>
<dbReference type="OrthoDB" id="1405595at2759"/>
<feature type="domain" description="Xylanolytic transcriptional activator regulatory" evidence="8">
    <location>
        <begin position="94"/>
        <end position="328"/>
    </location>
</feature>
<keyword evidence="2" id="KW-0479">Metal-binding</keyword>
<sequence length="574" mass="64774">MLDLSPLLPETHTSTRIADHGNEEPRVADPSLAGRLSRFLSPQVEDNRRVQPASAFPKVSREDWAAFANKLSQFDSVLPDNYELPSRHAMTRYLHRFMNGFQPHFPILHAPTLSVKEMAPELLLAMAATGSQYCLEPHQGLKLFSYAHEIALEQIRRRDLEHQSTNRQSLSKEMPGEQLTSDNRPRQGPRMANEYGMVETTQALFYLMAMATWNVTNRSLMRHAVATPSMLAMLVRQHGLIEQSHDIPSWEDWSREESARRTKLIIFCFFNLHSIAMNLPSPIMLSEIELFLPCSESEWRAVDAESWNMLHRQSESPPLFQDYLACLNTNTRVPPCSALSSHVMIHALIQRISTLRQASLEPPLSRWQTGWEQNPESSLTPLDRHGPIAFNSTALYRLAYIRLAVDIGPARSFLEQDDVQIVHRLKQLPPLKRGPLLTLAARHALAALCPPVQMGIFFIGQGHSWSVMHAVCSLDYAYLLSQFLKATTSTTLEYPLDTDEQSIVRAAKEILSEVEASRPDGNPALVNATPGVLAAKVVRAWATILENVRTWNAVTMITTTLFTYADYLEKNVGP</sequence>
<proteinExistence type="predicted"/>
<dbReference type="CDD" id="cd12148">
    <property type="entry name" value="fungal_TF_MHR"/>
    <property type="match status" value="1"/>
</dbReference>
<evidence type="ECO:0000256" key="5">
    <source>
        <dbReference type="ARBA" id="ARBA00022833"/>
    </source>
</evidence>
<accession>A0A1L9R9U1</accession>
<dbReference type="PANTHER" id="PTHR40626">
    <property type="entry name" value="MIP31509P"/>
    <property type="match status" value="1"/>
</dbReference>
<keyword evidence="5" id="KW-0862">Zinc</keyword>
<keyword evidence="4" id="KW-0863">Zinc-finger</keyword>
<evidence type="ECO:0000313" key="9">
    <source>
        <dbReference type="EMBL" id="OJJ31627.1"/>
    </source>
</evidence>
<dbReference type="GO" id="GO:0005634">
    <property type="term" value="C:nucleus"/>
    <property type="evidence" value="ECO:0007669"/>
    <property type="project" value="UniProtKB-SubCell"/>
</dbReference>
<dbReference type="GeneID" id="63755362"/>
<evidence type="ECO:0000256" key="4">
    <source>
        <dbReference type="ARBA" id="ARBA00022771"/>
    </source>
</evidence>
<evidence type="ECO:0000256" key="1">
    <source>
        <dbReference type="ARBA" id="ARBA00004123"/>
    </source>
</evidence>
<comment type="subcellular location">
    <subcellularLocation>
        <location evidence="1">Nucleus</location>
    </subcellularLocation>
</comment>
<gene>
    <name evidence="9" type="ORF">ASPWEDRAFT_747605</name>
</gene>
<evidence type="ECO:0000259" key="8">
    <source>
        <dbReference type="Pfam" id="PF04082"/>
    </source>
</evidence>
<dbReference type="GO" id="GO:0000981">
    <property type="term" value="F:DNA-binding transcription factor activity, RNA polymerase II-specific"/>
    <property type="evidence" value="ECO:0007669"/>
    <property type="project" value="InterPro"/>
</dbReference>
<evidence type="ECO:0000256" key="2">
    <source>
        <dbReference type="ARBA" id="ARBA00022723"/>
    </source>
</evidence>